<evidence type="ECO:0000256" key="5">
    <source>
        <dbReference type="ARBA" id="ARBA00022575"/>
    </source>
</evidence>
<comment type="cofactor">
    <cofactor evidence="1">
        <name>heme b</name>
        <dbReference type="ChEBI" id="CHEBI:60344"/>
    </cofactor>
</comment>
<dbReference type="Gene3D" id="3.40.50.80">
    <property type="entry name" value="Nucleotide-binding domain of ferredoxin-NADP reductase (FNR) module"/>
    <property type="match status" value="1"/>
</dbReference>
<gene>
    <name evidence="19" type="ORF">N0V87_001368</name>
</gene>
<comment type="catalytic activity">
    <reaction evidence="14">
        <text>2 nitric oxide + NADH + 2 O2 = 2 nitrate + NAD(+) + H(+)</text>
        <dbReference type="Rhea" id="RHEA:19469"/>
        <dbReference type="ChEBI" id="CHEBI:15378"/>
        <dbReference type="ChEBI" id="CHEBI:15379"/>
        <dbReference type="ChEBI" id="CHEBI:16480"/>
        <dbReference type="ChEBI" id="CHEBI:17632"/>
        <dbReference type="ChEBI" id="CHEBI:57540"/>
        <dbReference type="ChEBI" id="CHEBI:57945"/>
        <dbReference type="EC" id="1.14.12.17"/>
    </reaction>
</comment>
<name>A0A9W8X6L3_9PLEO</name>
<reference evidence="19" key="1">
    <citation type="submission" date="2022-10" db="EMBL/GenBank/DDBJ databases">
        <title>Tapping the CABI collections for fungal endophytes: first genome assemblies for Collariella, Neodidymelliopsis, Ascochyta clinopodiicola, Didymella pomorum, Didymosphaeria variabile, Neocosmospora piperis and Neocucurbitaria cava.</title>
        <authorList>
            <person name="Hill R."/>
        </authorList>
    </citation>
    <scope>NUCLEOTIDE SEQUENCE</scope>
    <source>
        <strain evidence="19">IMI 360193</strain>
    </source>
</reference>
<evidence type="ECO:0000256" key="13">
    <source>
        <dbReference type="ARBA" id="ARBA00023027"/>
    </source>
</evidence>
<dbReference type="GO" id="GO:0046872">
    <property type="term" value="F:metal ion binding"/>
    <property type="evidence" value="ECO:0007669"/>
    <property type="project" value="UniProtKB-KW"/>
</dbReference>
<keyword evidence="10" id="KW-0521">NADP</keyword>
<evidence type="ECO:0000256" key="6">
    <source>
        <dbReference type="ARBA" id="ARBA00022617"/>
    </source>
</evidence>
<keyword evidence="7" id="KW-0285">Flavoprotein</keyword>
<keyword evidence="6" id="KW-0349">Heme</keyword>
<evidence type="ECO:0000256" key="9">
    <source>
        <dbReference type="ARBA" id="ARBA00022827"/>
    </source>
</evidence>
<evidence type="ECO:0000256" key="1">
    <source>
        <dbReference type="ARBA" id="ARBA00001970"/>
    </source>
</evidence>
<dbReference type="Gene3D" id="1.10.490.10">
    <property type="entry name" value="Globins"/>
    <property type="match status" value="1"/>
</dbReference>
<evidence type="ECO:0000313" key="20">
    <source>
        <dbReference type="Proteomes" id="UP001140562"/>
    </source>
</evidence>
<dbReference type="OrthoDB" id="436496at2759"/>
<evidence type="ECO:0000256" key="3">
    <source>
        <dbReference type="ARBA" id="ARBA00006401"/>
    </source>
</evidence>
<organism evidence="19 20">
    <name type="scientific">Didymella glomerata</name>
    <dbReference type="NCBI Taxonomy" id="749621"/>
    <lineage>
        <taxon>Eukaryota</taxon>
        <taxon>Fungi</taxon>
        <taxon>Dikarya</taxon>
        <taxon>Ascomycota</taxon>
        <taxon>Pezizomycotina</taxon>
        <taxon>Dothideomycetes</taxon>
        <taxon>Pleosporomycetidae</taxon>
        <taxon>Pleosporales</taxon>
        <taxon>Pleosporineae</taxon>
        <taxon>Didymellaceae</taxon>
        <taxon>Didymella</taxon>
    </lineage>
</organism>
<comment type="catalytic activity">
    <reaction evidence="15">
        <text>2 nitric oxide + NADPH + 2 O2 = 2 nitrate + NADP(+) + H(+)</text>
        <dbReference type="Rhea" id="RHEA:19465"/>
        <dbReference type="ChEBI" id="CHEBI:15378"/>
        <dbReference type="ChEBI" id="CHEBI:15379"/>
        <dbReference type="ChEBI" id="CHEBI:16480"/>
        <dbReference type="ChEBI" id="CHEBI:17632"/>
        <dbReference type="ChEBI" id="CHEBI:57783"/>
        <dbReference type="ChEBI" id="CHEBI:58349"/>
        <dbReference type="EC" id="1.14.12.17"/>
    </reaction>
</comment>
<dbReference type="GO" id="GO:0071949">
    <property type="term" value="F:FAD binding"/>
    <property type="evidence" value="ECO:0007669"/>
    <property type="project" value="TreeGrafter"/>
</dbReference>
<evidence type="ECO:0000256" key="16">
    <source>
        <dbReference type="ARBA" id="ARBA00056398"/>
    </source>
</evidence>
<dbReference type="CDD" id="cd08922">
    <property type="entry name" value="FHb-globin"/>
    <property type="match status" value="1"/>
</dbReference>
<dbReference type="SUPFAM" id="SSF52343">
    <property type="entry name" value="Ferredoxin reductase-like, C-terminal NADP-linked domain"/>
    <property type="match status" value="1"/>
</dbReference>
<evidence type="ECO:0000256" key="14">
    <source>
        <dbReference type="ARBA" id="ARBA00048649"/>
    </source>
</evidence>
<evidence type="ECO:0000256" key="4">
    <source>
        <dbReference type="ARBA" id="ARBA00012229"/>
    </source>
</evidence>
<dbReference type="CDD" id="cd06184">
    <property type="entry name" value="flavohem_like_fad_nad_binding"/>
    <property type="match status" value="1"/>
</dbReference>
<dbReference type="Pfam" id="PF00175">
    <property type="entry name" value="NAD_binding_1"/>
    <property type="match status" value="1"/>
</dbReference>
<dbReference type="InterPro" id="IPR017938">
    <property type="entry name" value="Riboflavin_synthase-like_b-brl"/>
</dbReference>
<dbReference type="Proteomes" id="UP001140562">
    <property type="component" value="Unassembled WGS sequence"/>
</dbReference>
<evidence type="ECO:0000259" key="18">
    <source>
        <dbReference type="PROSITE" id="PS51384"/>
    </source>
</evidence>
<dbReference type="PANTHER" id="PTHR43396">
    <property type="entry name" value="FLAVOHEMOPROTEIN"/>
    <property type="match status" value="1"/>
</dbReference>
<keyword evidence="20" id="KW-1185">Reference proteome</keyword>
<comment type="function">
    <text evidence="16">In the presence of oxygen and NADH, it has NADH oxidase activity, which leads to the generation of superoxide and H(2)O(2). Under anaerobic conditions, it also exhibits nitric oxide reductase and FAD reductase activities. However, all these reactions are much lower than NOD activity.</text>
</comment>
<dbReference type="GO" id="GO:0019825">
    <property type="term" value="F:oxygen binding"/>
    <property type="evidence" value="ECO:0007669"/>
    <property type="project" value="InterPro"/>
</dbReference>
<dbReference type="EC" id="1.14.12.17" evidence="4"/>
<accession>A0A9W8X6L3</accession>
<evidence type="ECO:0000256" key="2">
    <source>
        <dbReference type="ARBA" id="ARBA00001974"/>
    </source>
</evidence>
<dbReference type="GO" id="GO:0008941">
    <property type="term" value="F:nitric oxide dioxygenase NAD(P)H activity"/>
    <property type="evidence" value="ECO:0007669"/>
    <property type="project" value="UniProtKB-EC"/>
</dbReference>
<evidence type="ECO:0000256" key="10">
    <source>
        <dbReference type="ARBA" id="ARBA00022857"/>
    </source>
</evidence>
<dbReference type="InterPro" id="IPR001433">
    <property type="entry name" value="OxRdtase_FAD/NAD-bd"/>
</dbReference>
<keyword evidence="13" id="KW-0520">NAD</keyword>
<dbReference type="SUPFAM" id="SSF46458">
    <property type="entry name" value="Globin-like"/>
    <property type="match status" value="1"/>
</dbReference>
<evidence type="ECO:0000256" key="15">
    <source>
        <dbReference type="ARBA" id="ARBA00049433"/>
    </source>
</evidence>
<dbReference type="GO" id="GO:0071500">
    <property type="term" value="P:cellular response to nitrosative stress"/>
    <property type="evidence" value="ECO:0007669"/>
    <property type="project" value="TreeGrafter"/>
</dbReference>
<dbReference type="GO" id="GO:0009636">
    <property type="term" value="P:response to toxic substance"/>
    <property type="evidence" value="ECO:0007669"/>
    <property type="project" value="UniProtKB-KW"/>
</dbReference>
<evidence type="ECO:0000313" key="19">
    <source>
        <dbReference type="EMBL" id="KAJ4342042.1"/>
    </source>
</evidence>
<dbReference type="InterPro" id="IPR000971">
    <property type="entry name" value="Globin"/>
</dbReference>
<dbReference type="EMBL" id="JAPEUV010000008">
    <property type="protein sequence ID" value="KAJ4342042.1"/>
    <property type="molecule type" value="Genomic_DNA"/>
</dbReference>
<dbReference type="InterPro" id="IPR012292">
    <property type="entry name" value="Globin/Proto"/>
</dbReference>
<evidence type="ECO:0000256" key="12">
    <source>
        <dbReference type="ARBA" id="ARBA00023004"/>
    </source>
</evidence>
<dbReference type="InterPro" id="IPR039261">
    <property type="entry name" value="FNR_nucleotide-bd"/>
</dbReference>
<dbReference type="GO" id="GO:0020037">
    <property type="term" value="F:heme binding"/>
    <property type="evidence" value="ECO:0007669"/>
    <property type="project" value="InterPro"/>
</dbReference>
<dbReference type="FunFam" id="3.40.50.80:FF:000010">
    <property type="entry name" value="Flavohemoprotein"/>
    <property type="match status" value="1"/>
</dbReference>
<keyword evidence="5" id="KW-0216">Detoxification</keyword>
<evidence type="ECO:0000256" key="7">
    <source>
        <dbReference type="ARBA" id="ARBA00022630"/>
    </source>
</evidence>
<dbReference type="InterPro" id="IPR009050">
    <property type="entry name" value="Globin-like_sf"/>
</dbReference>
<comment type="cofactor">
    <cofactor evidence="2">
        <name>FAD</name>
        <dbReference type="ChEBI" id="CHEBI:57692"/>
    </cofactor>
</comment>
<dbReference type="GO" id="GO:0046210">
    <property type="term" value="P:nitric oxide catabolic process"/>
    <property type="evidence" value="ECO:0007669"/>
    <property type="project" value="TreeGrafter"/>
</dbReference>
<dbReference type="FunFam" id="1.10.490.10:FF:000003">
    <property type="entry name" value="Flavohemoprotein"/>
    <property type="match status" value="1"/>
</dbReference>
<feature type="domain" description="Globin" evidence="17">
    <location>
        <begin position="3"/>
        <end position="140"/>
    </location>
</feature>
<sequence>MAPLTSEQVQIIKATVPVLAQHGETITTKFYADMLEAHPELRNVFNNTHQATGHQPRALAGSLYAYASNIDDLGKLSPAVELICHKHASLYIRPEHYDIVGEYLLRTMKIVLGDAATQDILGAWEAAYWQLANIMINKEDGLYKEADGWTSWKDFKIARKEKEAEEITSFYLQPVDSTLKLPLFRPGQYISVNVFVDELDGGVWQARQYSLSDAPGKDYLRISVKREPGIEVGEPRHFTHPGYLSNIMHEKKNVGDIVQVSHPWGDFYFDEEKEDKDAPIVLISAGVGLTCLNSILNTILEHSASRPVTWIQGARDSKTRAFKKEIDELAAKKSNLHTVYFSSSPKEGEVQGQDYDNKGRVDLDIIDKEKLFADNDRTLYYTCGPERFMLDVEAKLKTFGVPAERVHMELFGTGGVPRA</sequence>
<evidence type="ECO:0000259" key="17">
    <source>
        <dbReference type="PROSITE" id="PS01033"/>
    </source>
</evidence>
<dbReference type="AlphaFoldDB" id="A0A9W8X6L3"/>
<keyword evidence="12" id="KW-0408">Iron</keyword>
<dbReference type="Gene3D" id="2.40.30.10">
    <property type="entry name" value="Translation factors"/>
    <property type="match status" value="1"/>
</dbReference>
<dbReference type="Pfam" id="PF00042">
    <property type="entry name" value="Globin"/>
    <property type="match status" value="1"/>
</dbReference>
<dbReference type="PROSITE" id="PS51384">
    <property type="entry name" value="FAD_FR"/>
    <property type="match status" value="1"/>
</dbReference>
<keyword evidence="11" id="KW-0560">Oxidoreductase</keyword>
<dbReference type="FunFam" id="2.40.30.10:FF:000034">
    <property type="entry name" value="Flavohemoprotein"/>
    <property type="match status" value="1"/>
</dbReference>
<dbReference type="InterPro" id="IPR017927">
    <property type="entry name" value="FAD-bd_FR_type"/>
</dbReference>
<dbReference type="PANTHER" id="PTHR43396:SF3">
    <property type="entry name" value="FLAVOHEMOPROTEIN"/>
    <property type="match status" value="1"/>
</dbReference>
<feature type="domain" description="FAD-binding FR-type" evidence="18">
    <location>
        <begin position="150"/>
        <end position="270"/>
    </location>
</feature>
<evidence type="ECO:0000256" key="11">
    <source>
        <dbReference type="ARBA" id="ARBA00023002"/>
    </source>
</evidence>
<protein>
    <recommendedName>
        <fullName evidence="4">nitric oxide dioxygenase</fullName>
        <ecNumber evidence="4">1.14.12.17</ecNumber>
    </recommendedName>
</protein>
<comment type="caution">
    <text evidence="19">The sequence shown here is derived from an EMBL/GenBank/DDBJ whole genome shotgun (WGS) entry which is preliminary data.</text>
</comment>
<proteinExistence type="inferred from homology"/>
<comment type="similarity">
    <text evidence="3">In the C-terminal section; belongs to the flavoprotein pyridine nucleotide cytochrome reductase family.</text>
</comment>
<keyword evidence="9" id="KW-0274">FAD</keyword>
<keyword evidence="8" id="KW-0479">Metal-binding</keyword>
<dbReference type="SUPFAM" id="SSF63380">
    <property type="entry name" value="Riboflavin synthase domain-like"/>
    <property type="match status" value="1"/>
</dbReference>
<dbReference type="PRINTS" id="PR00410">
    <property type="entry name" value="PHEHYDRXLASE"/>
</dbReference>
<dbReference type="PROSITE" id="PS01033">
    <property type="entry name" value="GLOBIN"/>
    <property type="match status" value="1"/>
</dbReference>
<evidence type="ECO:0000256" key="8">
    <source>
        <dbReference type="ARBA" id="ARBA00022723"/>
    </source>
</evidence>
<dbReference type="NCBIfam" id="NF009805">
    <property type="entry name" value="PRK13289.1"/>
    <property type="match status" value="1"/>
</dbReference>